<protein>
    <recommendedName>
        <fullName evidence="2">Transmembrane protein 107</fullName>
    </recommendedName>
</protein>
<feature type="signal peptide" evidence="8">
    <location>
        <begin position="1"/>
        <end position="28"/>
    </location>
</feature>
<name>A0ABC9XUB2_GRUJA</name>
<accession>A0ABC9XUB2</accession>
<dbReference type="PANTHER" id="PTHR34341">
    <property type="entry name" value="TRANSMEMBRANE PROTEIN 107"/>
    <property type="match status" value="1"/>
</dbReference>
<keyword evidence="6 7" id="KW-0472">Membrane</keyword>
<keyword evidence="3 7" id="KW-0812">Transmembrane</keyword>
<dbReference type="AlphaFoldDB" id="A0ABC9XUB2"/>
<proteinExistence type="predicted"/>
<evidence type="ECO:0000256" key="8">
    <source>
        <dbReference type="SAM" id="SignalP"/>
    </source>
</evidence>
<dbReference type="Proteomes" id="UP001623348">
    <property type="component" value="Unassembled WGS sequence"/>
</dbReference>
<keyword evidence="8" id="KW-0732">Signal</keyword>
<keyword evidence="5 7" id="KW-1133">Transmembrane helix</keyword>
<feature type="transmembrane region" description="Helical" evidence="7">
    <location>
        <begin position="52"/>
        <end position="72"/>
    </location>
</feature>
<feature type="chain" id="PRO_5044756476" description="Transmembrane protein 107" evidence="8">
    <location>
        <begin position="29"/>
        <end position="140"/>
    </location>
</feature>
<evidence type="ECO:0000313" key="9">
    <source>
        <dbReference type="EMBL" id="GAB0201251.1"/>
    </source>
</evidence>
<dbReference type="EMBL" id="BAAFJT010000030">
    <property type="protein sequence ID" value="GAB0201251.1"/>
    <property type="molecule type" value="Genomic_DNA"/>
</dbReference>
<feature type="transmembrane region" description="Helical" evidence="7">
    <location>
        <begin position="108"/>
        <end position="135"/>
    </location>
</feature>
<dbReference type="Pfam" id="PF14995">
    <property type="entry name" value="TMEM107"/>
    <property type="match status" value="1"/>
</dbReference>
<dbReference type="GO" id="GO:0016020">
    <property type="term" value="C:membrane"/>
    <property type="evidence" value="ECO:0007669"/>
    <property type="project" value="UniProtKB-SubCell"/>
</dbReference>
<evidence type="ECO:0000313" key="10">
    <source>
        <dbReference type="Proteomes" id="UP001623348"/>
    </source>
</evidence>
<evidence type="ECO:0000256" key="7">
    <source>
        <dbReference type="SAM" id="Phobius"/>
    </source>
</evidence>
<evidence type="ECO:0000256" key="1">
    <source>
        <dbReference type="ARBA" id="ARBA00004141"/>
    </source>
</evidence>
<evidence type="ECO:0000256" key="2">
    <source>
        <dbReference type="ARBA" id="ARBA00015652"/>
    </source>
</evidence>
<dbReference type="GO" id="GO:0030030">
    <property type="term" value="P:cell projection organization"/>
    <property type="evidence" value="ECO:0007669"/>
    <property type="project" value="UniProtKB-KW"/>
</dbReference>
<evidence type="ECO:0000256" key="4">
    <source>
        <dbReference type="ARBA" id="ARBA00022794"/>
    </source>
</evidence>
<organism evidence="9 10">
    <name type="scientific">Grus japonensis</name>
    <name type="common">Japanese crane</name>
    <name type="synonym">Red-crowned crane</name>
    <dbReference type="NCBI Taxonomy" id="30415"/>
    <lineage>
        <taxon>Eukaryota</taxon>
        <taxon>Metazoa</taxon>
        <taxon>Chordata</taxon>
        <taxon>Craniata</taxon>
        <taxon>Vertebrata</taxon>
        <taxon>Euteleostomi</taxon>
        <taxon>Archelosauria</taxon>
        <taxon>Archosauria</taxon>
        <taxon>Dinosauria</taxon>
        <taxon>Saurischia</taxon>
        <taxon>Theropoda</taxon>
        <taxon>Coelurosauria</taxon>
        <taxon>Aves</taxon>
        <taxon>Neognathae</taxon>
        <taxon>Neoaves</taxon>
        <taxon>Gruiformes</taxon>
        <taxon>Gruidae</taxon>
        <taxon>Grus</taxon>
    </lineage>
</organism>
<gene>
    <name evidence="9" type="ORF">GRJ2_002590700</name>
</gene>
<keyword evidence="4" id="KW-0970">Cilium biogenesis/degradation</keyword>
<feature type="transmembrane region" description="Helical" evidence="7">
    <location>
        <begin position="84"/>
        <end position="102"/>
    </location>
</feature>
<sequence length="140" mass="14668">MPPRGSLVPARFLALTAHLVLLLQLGWGRDPHVRASLPLEFSAEEYAHAERLLGGALGGALGLLGVEFVGFFAGVSMFHPGQSLLSLGAHAGAALALTLALLEGWDGGSFWLLFGLCSVPPAVTEVLLMVTVLGCRRRGL</sequence>
<dbReference type="PANTHER" id="PTHR34341:SF1">
    <property type="entry name" value="TRANSMEMBRANE PROTEIN 107"/>
    <property type="match status" value="1"/>
</dbReference>
<dbReference type="InterPro" id="IPR029248">
    <property type="entry name" value="TMEM107"/>
</dbReference>
<evidence type="ECO:0000256" key="6">
    <source>
        <dbReference type="ARBA" id="ARBA00023136"/>
    </source>
</evidence>
<evidence type="ECO:0000256" key="5">
    <source>
        <dbReference type="ARBA" id="ARBA00022989"/>
    </source>
</evidence>
<comment type="subcellular location">
    <subcellularLocation>
        <location evidence="1">Membrane</location>
        <topology evidence="1">Multi-pass membrane protein</topology>
    </subcellularLocation>
</comment>
<reference evidence="9 10" key="1">
    <citation type="submission" date="2024-06" db="EMBL/GenBank/DDBJ databases">
        <title>The draft genome of Grus japonensis, version 3.</title>
        <authorList>
            <person name="Nabeshima K."/>
            <person name="Suzuki S."/>
            <person name="Onuma M."/>
        </authorList>
    </citation>
    <scope>NUCLEOTIDE SEQUENCE [LARGE SCALE GENOMIC DNA]</scope>
    <source>
        <strain evidence="9 10">451A</strain>
    </source>
</reference>
<comment type="caution">
    <text evidence="9">The sequence shown here is derived from an EMBL/GenBank/DDBJ whole genome shotgun (WGS) entry which is preliminary data.</text>
</comment>
<evidence type="ECO:0000256" key="3">
    <source>
        <dbReference type="ARBA" id="ARBA00022692"/>
    </source>
</evidence>
<keyword evidence="10" id="KW-1185">Reference proteome</keyword>